<sequence length="110" mass="12137">MMHPRKAVRRVLVTVIILALVAATVVGVRTVRHALYWADPAHRNVTPEAWMTLGYLERSHHLPQHSLGPALGLTPQPGEPRSLEEIADQRGEPITALLSEVSALIEAQKK</sequence>
<protein>
    <submittedName>
        <fullName evidence="2">Uncharacterized protein</fullName>
    </submittedName>
</protein>
<dbReference type="Proteomes" id="UP000217448">
    <property type="component" value="Unassembled WGS sequence"/>
</dbReference>
<gene>
    <name evidence="1" type="ORF">CLG85_016090</name>
    <name evidence="2" type="ORF">CLG85_16310</name>
</gene>
<evidence type="ECO:0000313" key="3">
    <source>
        <dbReference type="Proteomes" id="UP000217448"/>
    </source>
</evidence>
<comment type="caution">
    <text evidence="2">The sequence shown here is derived from an EMBL/GenBank/DDBJ whole genome shotgun (WGS) entry which is preliminary data.</text>
</comment>
<organism evidence="2">
    <name type="scientific">Alloyangia mangrovi</name>
    <dbReference type="NCBI Taxonomy" id="1779329"/>
    <lineage>
        <taxon>Bacteria</taxon>
        <taxon>Pseudomonadati</taxon>
        <taxon>Pseudomonadota</taxon>
        <taxon>Alphaproteobacteria</taxon>
        <taxon>Rhodobacterales</taxon>
        <taxon>Roseobacteraceae</taxon>
        <taxon>Alloyangia</taxon>
    </lineage>
</organism>
<reference evidence="3" key="2">
    <citation type="submission" date="2023-07" db="EMBL/GenBank/DDBJ databases">
        <title>Yangia mangrovi SAOS 153D genome.</title>
        <authorList>
            <person name="Verma A."/>
            <person name="Pal Y."/>
            <person name="Sundharam S."/>
            <person name="Bisht B."/>
            <person name="Srinivasan K."/>
        </authorList>
    </citation>
    <scope>NUCLEOTIDE SEQUENCE [LARGE SCALE GENOMIC DNA]</scope>
    <source>
        <strain evidence="3">SAOS 153D</strain>
    </source>
</reference>
<keyword evidence="3" id="KW-1185">Reference proteome</keyword>
<evidence type="ECO:0000313" key="2">
    <source>
        <dbReference type="EMBL" id="PBD18149.1"/>
    </source>
</evidence>
<accession>A0A2A3JUJ7</accession>
<dbReference type="RefSeq" id="WP_095883209.1">
    <property type="nucleotide sequence ID" value="NZ_NTHN02000031.1"/>
</dbReference>
<dbReference type="AlphaFoldDB" id="A0A2A3JUJ7"/>
<dbReference type="EMBL" id="NTHN02000031">
    <property type="protein sequence ID" value="MCT4371754.1"/>
    <property type="molecule type" value="Genomic_DNA"/>
</dbReference>
<dbReference type="OrthoDB" id="159440at2"/>
<reference evidence="1" key="3">
    <citation type="submission" date="2024-05" db="EMBL/GenBank/DDBJ databases">
        <title>Yangia mangrovi SAOS 153D genome.</title>
        <authorList>
            <person name="Verma A."/>
            <person name="Pal Y."/>
            <person name="Sundharam S."/>
            <person name="Bisht B."/>
            <person name="Srinivasan K."/>
        </authorList>
    </citation>
    <scope>NUCLEOTIDE SEQUENCE</scope>
    <source>
        <strain evidence="1">SAOS 153D</strain>
    </source>
</reference>
<proteinExistence type="predicted"/>
<name>A0A2A3JUJ7_9RHOB</name>
<reference evidence="2" key="1">
    <citation type="submission" date="2017-09" db="EMBL/GenBank/DDBJ databases">
        <title>Yangia sp. SAOS 153D whole genome sequencing.</title>
        <authorList>
            <person name="Verma A."/>
            <person name="Krishnamurthi S."/>
        </authorList>
    </citation>
    <scope>NUCLEOTIDE SEQUENCE [LARGE SCALE GENOMIC DNA]</scope>
    <source>
        <strain evidence="2">SAOS 153D</strain>
    </source>
</reference>
<dbReference type="EMBL" id="NTHN01000273">
    <property type="protein sequence ID" value="PBD18149.1"/>
    <property type="molecule type" value="Genomic_DNA"/>
</dbReference>
<evidence type="ECO:0000313" key="1">
    <source>
        <dbReference type="EMBL" id="MCT4371754.1"/>
    </source>
</evidence>